<organism evidence="2 3">
    <name type="scientific">Priestia iocasae</name>
    <dbReference type="NCBI Taxonomy" id="2291674"/>
    <lineage>
        <taxon>Bacteria</taxon>
        <taxon>Bacillati</taxon>
        <taxon>Bacillota</taxon>
        <taxon>Bacilli</taxon>
        <taxon>Bacillales</taxon>
        <taxon>Bacillaceae</taxon>
        <taxon>Priestia</taxon>
    </lineage>
</organism>
<dbReference type="Pfam" id="PF03616">
    <property type="entry name" value="Glt_symporter"/>
    <property type="match status" value="1"/>
</dbReference>
<dbReference type="EMBL" id="JAFBFC010000001">
    <property type="protein sequence ID" value="MBM7702193.1"/>
    <property type="molecule type" value="Genomic_DNA"/>
</dbReference>
<feature type="transmembrane region" description="Helical" evidence="1">
    <location>
        <begin position="37"/>
        <end position="58"/>
    </location>
</feature>
<feature type="transmembrane region" description="Helical" evidence="1">
    <location>
        <begin position="104"/>
        <end position="125"/>
    </location>
</feature>
<evidence type="ECO:0000256" key="1">
    <source>
        <dbReference type="SAM" id="Phobius"/>
    </source>
</evidence>
<sequence>MNLSAWDMFIDLGFIALLLLVGTIIRAKVRWVQNLFLPASIIAGILALALGPNGVGIIPFTDQIGTYPGILIAVIFGALPIATQNVKWKEIAGRVGSMWSYSQMIMLAMWGAGLLFGLLILNNVWGDLNLGFGLLLAAGFVGGHGTAAAVGDAFAKQGWDDALSLAMTSATVGVICSIVVGLSFIKYYSKKGQTNYLTRFEDLPMELRTGLVPEDKRKSSKPDTVSSIAVDPLVLHLSLVVAIALGGYYLSELGQSLLPDVTIPAFSLAFLVGLAVKAMMVKTKSDQYIDKDTVNRISGSATDLLVAFGIASISLSAVASYLVPLLILLAFGLLFAWFVFRVLSGKFFGNIWFERGIFTWGWITGTMAMGIALLRIADPEGESKTLDDYALAYIPVAPVEIAIVTFAPVMIATGQHWLFVVITLGISIGLYLLAVAKGWVQPRTNKAKSSAATEEVGSK</sequence>
<dbReference type="PANTHER" id="PTHR36178">
    <property type="entry name" value="SLR0625 PROTEIN"/>
    <property type="match status" value="1"/>
</dbReference>
<comment type="caution">
    <text evidence="2">The sequence shown here is derived from an EMBL/GenBank/DDBJ whole genome shotgun (WGS) entry which is preliminary data.</text>
</comment>
<reference evidence="2 3" key="1">
    <citation type="submission" date="2021-01" db="EMBL/GenBank/DDBJ databases">
        <title>Genomic Encyclopedia of Type Strains, Phase IV (KMG-IV): sequencing the most valuable type-strain genomes for metagenomic binning, comparative biology and taxonomic classification.</title>
        <authorList>
            <person name="Goeker M."/>
        </authorList>
    </citation>
    <scope>NUCLEOTIDE SEQUENCE [LARGE SCALE GENOMIC DNA]</scope>
    <source>
        <strain evidence="2 3">DSM 104297</strain>
    </source>
</reference>
<keyword evidence="3" id="KW-1185">Reference proteome</keyword>
<feature type="transmembrane region" description="Helical" evidence="1">
    <location>
        <begin position="225"/>
        <end position="249"/>
    </location>
</feature>
<dbReference type="Proteomes" id="UP000809829">
    <property type="component" value="Unassembled WGS sequence"/>
</dbReference>
<dbReference type="RefSeq" id="WP_205184632.1">
    <property type="nucleotide sequence ID" value="NZ_JAFBFC010000001.1"/>
</dbReference>
<feature type="transmembrane region" description="Helical" evidence="1">
    <location>
        <begin position="304"/>
        <end position="337"/>
    </location>
</feature>
<keyword evidence="1" id="KW-1133">Transmembrane helix</keyword>
<proteinExistence type="predicted"/>
<feature type="transmembrane region" description="Helical" evidence="1">
    <location>
        <begin position="261"/>
        <end position="283"/>
    </location>
</feature>
<feature type="transmembrane region" description="Helical" evidence="1">
    <location>
        <begin position="162"/>
        <end position="185"/>
    </location>
</feature>
<feature type="transmembrane region" description="Helical" evidence="1">
    <location>
        <begin position="357"/>
        <end position="377"/>
    </location>
</feature>
<keyword evidence="1" id="KW-0472">Membrane</keyword>
<accession>A0ABS2QRV7</accession>
<evidence type="ECO:0000313" key="2">
    <source>
        <dbReference type="EMBL" id="MBM7702193.1"/>
    </source>
</evidence>
<gene>
    <name evidence="2" type="ORF">JOC83_001019</name>
</gene>
<keyword evidence="1" id="KW-0812">Transmembrane</keyword>
<feature type="transmembrane region" description="Helical" evidence="1">
    <location>
        <begin position="64"/>
        <end position="83"/>
    </location>
</feature>
<protein>
    <submittedName>
        <fullName evidence="2">ESS family glutamate:Na+ symporter</fullName>
    </submittedName>
</protein>
<feature type="transmembrane region" description="Helical" evidence="1">
    <location>
        <begin position="389"/>
        <end position="411"/>
    </location>
</feature>
<feature type="transmembrane region" description="Helical" evidence="1">
    <location>
        <begin position="417"/>
        <end position="440"/>
    </location>
</feature>
<name>A0ABS2QRV7_9BACI</name>
<evidence type="ECO:0000313" key="3">
    <source>
        <dbReference type="Proteomes" id="UP000809829"/>
    </source>
</evidence>
<feature type="transmembrane region" description="Helical" evidence="1">
    <location>
        <begin position="6"/>
        <end position="25"/>
    </location>
</feature>
<dbReference type="PANTHER" id="PTHR36178:SF1">
    <property type="entry name" value="SODIUM_GLUTAMATE SYMPORTER"/>
    <property type="match status" value="1"/>
</dbReference>
<dbReference type="InterPro" id="IPR004445">
    <property type="entry name" value="GltS"/>
</dbReference>